<name>A0A6I5RQV4_9PSED</name>
<dbReference type="AlphaFoldDB" id="A0A6I5RQV4"/>
<keyword evidence="3" id="KW-1185">Reference proteome</keyword>
<evidence type="ECO:0000256" key="1">
    <source>
        <dbReference type="SAM" id="Phobius"/>
    </source>
</evidence>
<gene>
    <name evidence="2" type="ORF">G3O07_10660</name>
</gene>
<accession>A0A6I5RQV4</accession>
<organism evidence="2 3">
    <name type="scientific">Pseudomonas laurentiana</name>
    <dbReference type="NCBI Taxonomy" id="2364649"/>
    <lineage>
        <taxon>Bacteria</taxon>
        <taxon>Pseudomonadati</taxon>
        <taxon>Pseudomonadota</taxon>
        <taxon>Gammaproteobacteria</taxon>
        <taxon>Pseudomonadales</taxon>
        <taxon>Pseudomonadaceae</taxon>
        <taxon>Pseudomonas</taxon>
    </lineage>
</organism>
<evidence type="ECO:0000313" key="2">
    <source>
        <dbReference type="EMBL" id="NES10100.1"/>
    </source>
</evidence>
<feature type="transmembrane region" description="Helical" evidence="1">
    <location>
        <begin position="72"/>
        <end position="94"/>
    </location>
</feature>
<evidence type="ECO:0000313" key="3">
    <source>
        <dbReference type="Proteomes" id="UP000471751"/>
    </source>
</evidence>
<feature type="transmembrane region" description="Helical" evidence="1">
    <location>
        <begin position="44"/>
        <end position="66"/>
    </location>
</feature>
<sequence>MLGSALAYGVYHLSIYMFAALAWLCLCLLLTFNAHVLFPQWERLGRWTIPVLALAICLGLLVIDVLKILDKSIVMAGLIVIGLLLPMLAFGVAYRRLRATW</sequence>
<keyword evidence="1" id="KW-0472">Membrane</keyword>
<comment type="caution">
    <text evidence="2">The sequence shown here is derived from an EMBL/GenBank/DDBJ whole genome shotgun (WGS) entry which is preliminary data.</text>
</comment>
<keyword evidence="1" id="KW-0812">Transmembrane</keyword>
<proteinExistence type="predicted"/>
<dbReference type="Proteomes" id="UP000471751">
    <property type="component" value="Unassembled WGS sequence"/>
</dbReference>
<feature type="transmembrane region" description="Helical" evidence="1">
    <location>
        <begin position="6"/>
        <end position="32"/>
    </location>
</feature>
<dbReference type="EMBL" id="JAAHBT010000099">
    <property type="protein sequence ID" value="NES10100.1"/>
    <property type="molecule type" value="Genomic_DNA"/>
</dbReference>
<keyword evidence="1" id="KW-1133">Transmembrane helix</keyword>
<dbReference type="RefSeq" id="WP_163935672.1">
    <property type="nucleotide sequence ID" value="NZ_BMQU01000009.1"/>
</dbReference>
<reference evidence="2 3" key="1">
    <citation type="submission" date="2020-02" db="EMBL/GenBank/DDBJ databases">
        <title>Broccoli isolated Pseudomonas sp.</title>
        <authorList>
            <person name="Fujikawa T."/>
            <person name="Sawada H."/>
        </authorList>
    </citation>
    <scope>NUCLEOTIDE SEQUENCE [LARGE SCALE GENOMIC DNA]</scope>
    <source>
        <strain evidence="2 3">JCM 32154</strain>
    </source>
</reference>
<protein>
    <submittedName>
        <fullName evidence="2">Uncharacterized protein</fullName>
    </submittedName>
</protein>